<evidence type="ECO:0000313" key="3">
    <source>
        <dbReference type="Proteomes" id="UP000179095"/>
    </source>
</evidence>
<gene>
    <name evidence="2" type="ORF">A3F86_03460</name>
</gene>
<reference evidence="2 3" key="1">
    <citation type="journal article" date="2016" name="Nat. Commun.">
        <title>Thousands of microbial genomes shed light on interconnected biogeochemical processes in an aquifer system.</title>
        <authorList>
            <person name="Anantharaman K."/>
            <person name="Brown C.T."/>
            <person name="Hug L.A."/>
            <person name="Sharon I."/>
            <person name="Castelle C.J."/>
            <person name="Probst A.J."/>
            <person name="Thomas B.C."/>
            <person name="Singh A."/>
            <person name="Wilkins M.J."/>
            <person name="Karaoz U."/>
            <person name="Brodie E.L."/>
            <person name="Williams K.H."/>
            <person name="Hubbard S.S."/>
            <person name="Banfield J.F."/>
        </authorList>
    </citation>
    <scope>NUCLEOTIDE SEQUENCE [LARGE SCALE GENOMIC DNA]</scope>
</reference>
<name>A0A1F4RJR5_UNCSA</name>
<accession>A0A1F4RJR5</accession>
<sequence>MKTIYILIFLLLTSPIYAENAPKPLWSTYGTVVNDTQGNATQQNPKIINDDYGGNIIAWEDGRAGYFDIYVQKINSSGSPVWAQNGLAACLSSGNQNFPEITSDGAGGAIIVWQDYTNENSDIHAQHINYAGTALWGKNGAVVCSATAGQFAPQIISDGSGGAIIAWHDYRGGTGEDIYAQRINAGGTTLWPADGVPISTASGTQWYPRIVGDNAGGAYIAWTDGRASSSDNNIYAQRIDSSGNTLWGKDGLTVCSAPNNQENPDILNVADGVIITWQDSRSGNQDIYAQKIEANGKFLWGADGISACSFPYAQEHPKLSSDGEDGAIIVWTDQREIKSDIYGQRIYRNGSIAWQDNGKPIVKAHGTQENPRILSGASNSWIIIWEDDRSGSIDLYAKKINGVGTTLWENDMPIVAARESQKSAAAVGTPQGNVVIAWEDSRSGNNDIFAQALSANGAPIWNAAEVTICSAQGSVIQQNAQLALSKNGSIVVVFEDARSGYFNIYAQKIDVSGNLSWGSNGIAVAKVSANQSNPQIVADGAGGAIICWQENSNKDFPSIQAQHLSSSGEKVWAGTLSVVNVKSSQTKPLMVSDGAGGAIIAWEDNRDVLSLQDIYAQRVSAKGTLVWYEKGKVVISANGDQTDITMISDGQKGAILAWTDYRSSNRNPDIYAQRIAANGHVVWKETAEKICAAPDVQRAPKIIGDGAGGSIIAWTDKAGGSYDIYAQRLDKKGRSLWASDGIPINQLSRTQQNGQFGNNGIIAWEDYRYGNWDIYAAAFSPQGKLLWQKDGVPVALIPHTQYALQAASWKNGSAIIAWEDYRSSNYYEVFMQQLSSQGLALWGANGIKNQTRDGARVPQIISDINNNRLYLFWEDYSNGGRALQAQSYLIY</sequence>
<feature type="chain" id="PRO_5009514246" description="Bulb-type lectin domain-containing protein" evidence="1">
    <location>
        <begin position="19"/>
        <end position="891"/>
    </location>
</feature>
<dbReference type="EMBL" id="METQ01000054">
    <property type="protein sequence ID" value="OGC08454.1"/>
    <property type="molecule type" value="Genomic_DNA"/>
</dbReference>
<keyword evidence="1" id="KW-0732">Signal</keyword>
<evidence type="ECO:0000313" key="2">
    <source>
        <dbReference type="EMBL" id="OGC08454.1"/>
    </source>
</evidence>
<dbReference type="PANTHER" id="PTHR36842">
    <property type="entry name" value="PROTEIN TOLB HOMOLOG"/>
    <property type="match status" value="1"/>
</dbReference>
<dbReference type="STRING" id="1802568.A3F86_03460"/>
<dbReference type="PANTHER" id="PTHR36842:SF1">
    <property type="entry name" value="PROTEIN TOLB"/>
    <property type="match status" value="1"/>
</dbReference>
<evidence type="ECO:0008006" key="4">
    <source>
        <dbReference type="Google" id="ProtNLM"/>
    </source>
</evidence>
<protein>
    <recommendedName>
        <fullName evidence="4">Bulb-type lectin domain-containing protein</fullName>
    </recommendedName>
</protein>
<evidence type="ECO:0000256" key="1">
    <source>
        <dbReference type="SAM" id="SignalP"/>
    </source>
</evidence>
<comment type="caution">
    <text evidence="2">The sequence shown here is derived from an EMBL/GenBank/DDBJ whole genome shotgun (WGS) entry which is preliminary data.</text>
</comment>
<organism evidence="2 3">
    <name type="scientific">candidate division WOR-1 bacterium RIFCSPLOWO2_12_FULL_45_9</name>
    <dbReference type="NCBI Taxonomy" id="1802568"/>
    <lineage>
        <taxon>Bacteria</taxon>
        <taxon>Bacillati</taxon>
        <taxon>Saganbacteria</taxon>
    </lineage>
</organism>
<dbReference type="AlphaFoldDB" id="A0A1F4RJR5"/>
<dbReference type="Proteomes" id="UP000179095">
    <property type="component" value="Unassembled WGS sequence"/>
</dbReference>
<proteinExistence type="predicted"/>
<feature type="signal peptide" evidence="1">
    <location>
        <begin position="1"/>
        <end position="18"/>
    </location>
</feature>